<dbReference type="Proteomes" id="UP001189429">
    <property type="component" value="Unassembled WGS sequence"/>
</dbReference>
<name>A0ABN9Y797_9DINO</name>
<evidence type="ECO:0000256" key="1">
    <source>
        <dbReference type="SAM" id="MobiDB-lite"/>
    </source>
</evidence>
<dbReference type="EMBL" id="CAUYUJ010022026">
    <property type="protein sequence ID" value="CAK0908497.1"/>
    <property type="molecule type" value="Genomic_DNA"/>
</dbReference>
<feature type="compositionally biased region" description="Polar residues" evidence="1">
    <location>
        <begin position="59"/>
        <end position="78"/>
    </location>
</feature>
<organism evidence="2 3">
    <name type="scientific">Prorocentrum cordatum</name>
    <dbReference type="NCBI Taxonomy" id="2364126"/>
    <lineage>
        <taxon>Eukaryota</taxon>
        <taxon>Sar</taxon>
        <taxon>Alveolata</taxon>
        <taxon>Dinophyceae</taxon>
        <taxon>Prorocentrales</taxon>
        <taxon>Prorocentraceae</taxon>
        <taxon>Prorocentrum</taxon>
    </lineage>
</organism>
<evidence type="ECO:0000313" key="2">
    <source>
        <dbReference type="EMBL" id="CAK0908497.1"/>
    </source>
</evidence>
<keyword evidence="3" id="KW-1185">Reference proteome</keyword>
<feature type="compositionally biased region" description="Basic and acidic residues" evidence="1">
    <location>
        <begin position="80"/>
        <end position="94"/>
    </location>
</feature>
<proteinExistence type="predicted"/>
<accession>A0ABN9Y797</accession>
<reference evidence="2" key="1">
    <citation type="submission" date="2023-10" db="EMBL/GenBank/DDBJ databases">
        <authorList>
            <person name="Chen Y."/>
            <person name="Shah S."/>
            <person name="Dougan E. K."/>
            <person name="Thang M."/>
            <person name="Chan C."/>
        </authorList>
    </citation>
    <scope>NUCLEOTIDE SEQUENCE [LARGE SCALE GENOMIC DNA]</scope>
</reference>
<sequence>MEERRLKVSQSLETWRSGCDRAEQLKRLQDEQKLEAHKLTAKSYSLKLQRVGDTHRSLADTQPQKNSRLKTSIQSSLKVQLEDRRRREAGEMDE</sequence>
<comment type="caution">
    <text evidence="2">The sequence shown here is derived from an EMBL/GenBank/DDBJ whole genome shotgun (WGS) entry which is preliminary data.</text>
</comment>
<feature type="non-terminal residue" evidence="2">
    <location>
        <position position="94"/>
    </location>
</feature>
<evidence type="ECO:0000313" key="3">
    <source>
        <dbReference type="Proteomes" id="UP001189429"/>
    </source>
</evidence>
<gene>
    <name evidence="2" type="ORF">PCOR1329_LOCUS83160</name>
</gene>
<protein>
    <submittedName>
        <fullName evidence="2">Uncharacterized protein</fullName>
    </submittedName>
</protein>
<feature type="region of interest" description="Disordered" evidence="1">
    <location>
        <begin position="54"/>
        <end position="94"/>
    </location>
</feature>